<gene>
    <name evidence="1" type="ORF">CCGE525_17640</name>
</gene>
<name>A0A387FZ10_9HYPH</name>
<keyword evidence="2" id="KW-1185">Reference proteome</keyword>
<dbReference type="AlphaFoldDB" id="A0A387FZ10"/>
<dbReference type="KEGG" id="rjg:CCGE525_17640"/>
<proteinExistence type="predicted"/>
<protein>
    <submittedName>
        <fullName evidence="1">Uncharacterized protein</fullName>
    </submittedName>
</protein>
<dbReference type="OrthoDB" id="9966042at2"/>
<evidence type="ECO:0000313" key="2">
    <source>
        <dbReference type="Proteomes" id="UP000282195"/>
    </source>
</evidence>
<organism evidence="1 2">
    <name type="scientific">Rhizobium jaguaris</name>
    <dbReference type="NCBI Taxonomy" id="1312183"/>
    <lineage>
        <taxon>Bacteria</taxon>
        <taxon>Pseudomonadati</taxon>
        <taxon>Pseudomonadota</taxon>
        <taxon>Alphaproteobacteria</taxon>
        <taxon>Hyphomicrobiales</taxon>
        <taxon>Rhizobiaceae</taxon>
        <taxon>Rhizobium/Agrobacterium group</taxon>
        <taxon>Rhizobium</taxon>
    </lineage>
</organism>
<reference evidence="1 2" key="1">
    <citation type="submission" date="2018-10" db="EMBL/GenBank/DDBJ databases">
        <title>Rhizobium etli, R. leguminosarum and a new Rhizobium genospecies from Phaseolus dumosus.</title>
        <authorList>
            <person name="Ramirez-Puebla S.T."/>
            <person name="Rogel-Hernandez M.A."/>
            <person name="Guerrero G."/>
            <person name="Ormeno-Orrillo E."/>
            <person name="Martinez-Romero J.C."/>
            <person name="Negrete-Yankelevich S."/>
            <person name="Martinez-Romero E."/>
        </authorList>
    </citation>
    <scope>NUCLEOTIDE SEQUENCE [LARGE SCALE GENOMIC DNA]</scope>
    <source>
        <strain evidence="1 2">CCGE525</strain>
    </source>
</reference>
<dbReference type="Proteomes" id="UP000282195">
    <property type="component" value="Chromosome"/>
</dbReference>
<sequence>MSAPLIPVTSFAKNELQASLSEMAFRDRTERLKSLDAELAAINRGAPARPQAALTPSGGYPQTLLLPDIAPAPVQAKKIEPQKLHPKVRPLATTLSADAAMLLSLVVKADEAYKGAQLIDLAALTVKSALGVSEQNAVAARTELERRGLIVFRDNGSGYRGFLPRL</sequence>
<accession>A0A387FZ10</accession>
<dbReference type="EMBL" id="CP032694">
    <property type="protein sequence ID" value="AYG60426.1"/>
    <property type="molecule type" value="Genomic_DNA"/>
</dbReference>
<evidence type="ECO:0000313" key="1">
    <source>
        <dbReference type="EMBL" id="AYG60426.1"/>
    </source>
</evidence>